<feature type="domain" description="HD-GYP" evidence="2">
    <location>
        <begin position="144"/>
        <end position="339"/>
    </location>
</feature>
<name>A0A4Z0R9A1_9FIRM</name>
<dbReference type="PANTHER" id="PTHR43155:SF2">
    <property type="entry name" value="CYCLIC DI-GMP PHOSPHODIESTERASE PA4108"/>
    <property type="match status" value="1"/>
</dbReference>
<evidence type="ECO:0000259" key="1">
    <source>
        <dbReference type="PROSITE" id="PS51831"/>
    </source>
</evidence>
<dbReference type="CDD" id="cd00077">
    <property type="entry name" value="HDc"/>
    <property type="match status" value="1"/>
</dbReference>
<organism evidence="3 4">
    <name type="scientific">Desulfosporosinus fructosivorans</name>
    <dbReference type="NCBI Taxonomy" id="2018669"/>
    <lineage>
        <taxon>Bacteria</taxon>
        <taxon>Bacillati</taxon>
        <taxon>Bacillota</taxon>
        <taxon>Clostridia</taxon>
        <taxon>Eubacteriales</taxon>
        <taxon>Desulfitobacteriaceae</taxon>
        <taxon>Desulfosporosinus</taxon>
    </lineage>
</organism>
<comment type="caution">
    <text evidence="3">The sequence shown here is derived from an EMBL/GenBank/DDBJ whole genome shotgun (WGS) entry which is preliminary data.</text>
</comment>
<dbReference type="InterPro" id="IPR006675">
    <property type="entry name" value="HDIG_dom"/>
</dbReference>
<dbReference type="InterPro" id="IPR006674">
    <property type="entry name" value="HD_domain"/>
</dbReference>
<sequence>MYVILAIKTNSLEWNYLECIDEYYSRLFKEEILVLITTYLEPLSITTFNIGQPSSYDLFNRQGILLLTKGKPITTNIQELLQRRQIYTLKYDLNKSQDPNITHKFSESEYQDIVVDVREAFENAGLISSERLHKTFLVVDKIINELEGTKRVYLDLNKFRKFDNNTYIHSVNVAILATLIGLQMNFTGQALRDLTLGAMFHDIGKSAIPIEVLNKTSKLTDEELEIIKKHPILGEEMLRKSNITGEVLTIVRHHHERCNGKGYPDAVRQSEIGLNAQIVAITDVFDALVDDRPYRKGLPPYHALEIIIAESNEQFNKEIVNIFIQCLILYPEGSIVTLNTAEVGIVIGIHQTYPSRPLVKILFDKDGNYLHDDYFCDLSQDLTKFIKSVDFRSVP</sequence>
<dbReference type="Pfam" id="PF13487">
    <property type="entry name" value="HD_5"/>
    <property type="match status" value="1"/>
</dbReference>
<dbReference type="PROSITE" id="PS51831">
    <property type="entry name" value="HD"/>
    <property type="match status" value="1"/>
</dbReference>
<dbReference type="SUPFAM" id="SSF109604">
    <property type="entry name" value="HD-domain/PDEase-like"/>
    <property type="match status" value="1"/>
</dbReference>
<gene>
    <name evidence="3" type="ORF">E4K67_06040</name>
</gene>
<feature type="domain" description="HD" evidence="1">
    <location>
        <begin position="166"/>
        <end position="288"/>
    </location>
</feature>
<keyword evidence="4" id="KW-1185">Reference proteome</keyword>
<dbReference type="InterPro" id="IPR037522">
    <property type="entry name" value="HD_GYP_dom"/>
</dbReference>
<dbReference type="OrthoDB" id="9798833at2"/>
<reference evidence="3 4" key="1">
    <citation type="submission" date="2019-03" db="EMBL/GenBank/DDBJ databases">
        <title>Draft Genome Sequence of Desulfosporosinus fructosivorans Strain 63.6F, Isolated from Marine Sediment in the Baltic Sea.</title>
        <authorList>
            <person name="Hausmann B."/>
            <person name="Vandieken V."/>
            <person name="Pjevac P."/>
            <person name="Schreck K."/>
            <person name="Herbold C.W."/>
            <person name="Loy A."/>
        </authorList>
    </citation>
    <scope>NUCLEOTIDE SEQUENCE [LARGE SCALE GENOMIC DNA]</scope>
    <source>
        <strain evidence="3 4">63.6F</strain>
    </source>
</reference>
<dbReference type="PROSITE" id="PS51832">
    <property type="entry name" value="HD_GYP"/>
    <property type="match status" value="1"/>
</dbReference>
<protein>
    <submittedName>
        <fullName evidence="3">HD-GYP domain-containing protein</fullName>
    </submittedName>
</protein>
<dbReference type="EMBL" id="SPQQ01000002">
    <property type="protein sequence ID" value="TGE39025.1"/>
    <property type="molecule type" value="Genomic_DNA"/>
</dbReference>
<dbReference type="SMART" id="SM00471">
    <property type="entry name" value="HDc"/>
    <property type="match status" value="1"/>
</dbReference>
<evidence type="ECO:0000313" key="3">
    <source>
        <dbReference type="EMBL" id="TGE39025.1"/>
    </source>
</evidence>
<evidence type="ECO:0000313" key="4">
    <source>
        <dbReference type="Proteomes" id="UP000298460"/>
    </source>
</evidence>
<proteinExistence type="predicted"/>
<dbReference type="PANTHER" id="PTHR43155">
    <property type="entry name" value="CYCLIC DI-GMP PHOSPHODIESTERASE PA4108-RELATED"/>
    <property type="match status" value="1"/>
</dbReference>
<dbReference type="NCBIfam" id="TIGR00277">
    <property type="entry name" value="HDIG"/>
    <property type="match status" value="1"/>
</dbReference>
<evidence type="ECO:0000259" key="2">
    <source>
        <dbReference type="PROSITE" id="PS51832"/>
    </source>
</evidence>
<dbReference type="AlphaFoldDB" id="A0A4Z0R9A1"/>
<dbReference type="Gene3D" id="1.10.3210.10">
    <property type="entry name" value="Hypothetical protein af1432"/>
    <property type="match status" value="1"/>
</dbReference>
<dbReference type="InterPro" id="IPR003607">
    <property type="entry name" value="HD/PDEase_dom"/>
</dbReference>
<dbReference type="Proteomes" id="UP000298460">
    <property type="component" value="Unassembled WGS sequence"/>
</dbReference>
<accession>A0A4Z0R9A1</accession>